<protein>
    <submittedName>
        <fullName evidence="2">Liprin-beta-1</fullName>
    </submittedName>
</protein>
<keyword evidence="3" id="KW-1185">Reference proteome</keyword>
<dbReference type="Proteomes" id="UP000770661">
    <property type="component" value="Unassembled WGS sequence"/>
</dbReference>
<name>A0A8J4XPZ6_CHIOP</name>
<evidence type="ECO:0000256" key="1">
    <source>
        <dbReference type="SAM" id="MobiDB-lite"/>
    </source>
</evidence>
<organism evidence="2 3">
    <name type="scientific">Chionoecetes opilio</name>
    <name type="common">Atlantic snow crab</name>
    <name type="synonym">Cancer opilio</name>
    <dbReference type="NCBI Taxonomy" id="41210"/>
    <lineage>
        <taxon>Eukaryota</taxon>
        <taxon>Metazoa</taxon>
        <taxon>Ecdysozoa</taxon>
        <taxon>Arthropoda</taxon>
        <taxon>Crustacea</taxon>
        <taxon>Multicrustacea</taxon>
        <taxon>Malacostraca</taxon>
        <taxon>Eumalacostraca</taxon>
        <taxon>Eucarida</taxon>
        <taxon>Decapoda</taxon>
        <taxon>Pleocyemata</taxon>
        <taxon>Brachyura</taxon>
        <taxon>Eubrachyura</taxon>
        <taxon>Majoidea</taxon>
        <taxon>Majidae</taxon>
        <taxon>Chionoecetes</taxon>
    </lineage>
</organism>
<sequence length="159" mass="17234">MFGKGFNFIPFRVAGKRSTSAPNLAETEMQMIEDLPEGEYEHDGITSPASSSPRGNTLAGHRSPPTHPKASGIKKIFTKLRRSSSGHLDGELGDGDFRRGGMRATASARLGWTSPSLSFKDSTRSSWSPSPLTVVRMRQFSPHWSKVVLVCGSDRTGLG</sequence>
<dbReference type="OrthoDB" id="6516566at2759"/>
<dbReference type="EMBL" id="JACEEZ010023116">
    <property type="protein sequence ID" value="KAG0711688.1"/>
    <property type="molecule type" value="Genomic_DNA"/>
</dbReference>
<comment type="caution">
    <text evidence="2">The sequence shown here is derived from an EMBL/GenBank/DDBJ whole genome shotgun (WGS) entry which is preliminary data.</text>
</comment>
<gene>
    <name evidence="2" type="primary">PPFIBP1</name>
    <name evidence="2" type="ORF">GWK47_002221</name>
</gene>
<feature type="region of interest" description="Disordered" evidence="1">
    <location>
        <begin position="39"/>
        <end position="72"/>
    </location>
</feature>
<dbReference type="AlphaFoldDB" id="A0A8J4XPZ6"/>
<evidence type="ECO:0000313" key="3">
    <source>
        <dbReference type="Proteomes" id="UP000770661"/>
    </source>
</evidence>
<reference evidence="2" key="1">
    <citation type="submission" date="2020-07" db="EMBL/GenBank/DDBJ databases">
        <title>The High-quality genome of the commercially important snow crab, Chionoecetes opilio.</title>
        <authorList>
            <person name="Jeong J.-H."/>
            <person name="Ryu S."/>
        </authorList>
    </citation>
    <scope>NUCLEOTIDE SEQUENCE</scope>
    <source>
        <strain evidence="2">MADBK_172401_WGS</strain>
        <tissue evidence="2">Digestive gland</tissue>
    </source>
</reference>
<accession>A0A8J4XPZ6</accession>
<proteinExistence type="predicted"/>
<evidence type="ECO:0000313" key="2">
    <source>
        <dbReference type="EMBL" id="KAG0711688.1"/>
    </source>
</evidence>